<proteinExistence type="predicted"/>
<feature type="compositionally biased region" description="Polar residues" evidence="1">
    <location>
        <begin position="33"/>
        <end position="43"/>
    </location>
</feature>
<reference evidence="2 3" key="1">
    <citation type="submission" date="2019-02" db="EMBL/GenBank/DDBJ databases">
        <authorList>
            <person name="Lehtovirta-Morley E L."/>
        </authorList>
    </citation>
    <scope>NUCLEOTIDE SEQUENCE [LARGE SCALE GENOMIC DNA]</scope>
    <source>
        <strain evidence="2">NFRAN1</strain>
    </source>
</reference>
<accession>A0A484IAW1</accession>
<sequence>MSIEGENASEENVQDKIVEKIHKEEGLDEEDNNYNVSDTQSDSNQHDAEKDNTGT</sequence>
<dbReference type="GeneID" id="55648763"/>
<organism evidence="2 3">
    <name type="scientific">Candidatus Nitrosocosmicus franklandianus</name>
    <dbReference type="NCBI Taxonomy" id="1798806"/>
    <lineage>
        <taxon>Archaea</taxon>
        <taxon>Nitrososphaerota</taxon>
        <taxon>Nitrososphaeria</taxon>
        <taxon>Nitrososphaerales</taxon>
        <taxon>Nitrososphaeraceae</taxon>
        <taxon>Candidatus Nitrosocosmicus</taxon>
    </lineage>
</organism>
<evidence type="ECO:0000313" key="3">
    <source>
        <dbReference type="Proteomes" id="UP000294299"/>
    </source>
</evidence>
<dbReference type="Proteomes" id="UP000294299">
    <property type="component" value="Chromosome NFRAN"/>
</dbReference>
<dbReference type="KEGG" id="nfn:NFRAN_1593"/>
<feature type="compositionally biased region" description="Basic and acidic residues" evidence="1">
    <location>
        <begin position="44"/>
        <end position="55"/>
    </location>
</feature>
<protein>
    <submittedName>
        <fullName evidence="2">Uncharacterized protein</fullName>
    </submittedName>
</protein>
<name>A0A484IAW1_9ARCH</name>
<keyword evidence="3" id="KW-1185">Reference proteome</keyword>
<gene>
    <name evidence="2" type="ORF">NFRAN_1593</name>
</gene>
<feature type="region of interest" description="Disordered" evidence="1">
    <location>
        <begin position="1"/>
        <end position="55"/>
    </location>
</feature>
<dbReference type="AlphaFoldDB" id="A0A484IAW1"/>
<evidence type="ECO:0000313" key="2">
    <source>
        <dbReference type="EMBL" id="VFJ13915.1"/>
    </source>
</evidence>
<dbReference type="OrthoDB" id="379155at2157"/>
<evidence type="ECO:0000256" key="1">
    <source>
        <dbReference type="SAM" id="MobiDB-lite"/>
    </source>
</evidence>
<dbReference type="EMBL" id="LR216287">
    <property type="protein sequence ID" value="VFJ13915.1"/>
    <property type="molecule type" value="Genomic_DNA"/>
</dbReference>
<dbReference type="RefSeq" id="WP_172602185.1">
    <property type="nucleotide sequence ID" value="NZ_LR216287.1"/>
</dbReference>
<feature type="compositionally biased region" description="Basic and acidic residues" evidence="1">
    <location>
        <begin position="13"/>
        <end position="25"/>
    </location>
</feature>